<proteinExistence type="predicted"/>
<keyword evidence="1" id="KW-0732">Signal</keyword>
<reference evidence="3" key="1">
    <citation type="journal article" date="2019" name="Int. J. Syst. Evol. Microbiol.">
        <title>The Global Catalogue of Microorganisms (GCM) 10K type strain sequencing project: providing services to taxonomists for standard genome sequencing and annotation.</title>
        <authorList>
            <consortium name="The Broad Institute Genomics Platform"/>
            <consortium name="The Broad Institute Genome Sequencing Center for Infectious Disease"/>
            <person name="Wu L."/>
            <person name="Ma J."/>
        </authorList>
    </citation>
    <scope>NUCLEOTIDE SEQUENCE [LARGE SCALE GENOMIC DNA]</scope>
    <source>
        <strain evidence="3">JCM 17250</strain>
    </source>
</reference>
<evidence type="ECO:0008006" key="4">
    <source>
        <dbReference type="Google" id="ProtNLM"/>
    </source>
</evidence>
<dbReference type="PROSITE" id="PS51257">
    <property type="entry name" value="PROKAR_LIPOPROTEIN"/>
    <property type="match status" value="1"/>
</dbReference>
<gene>
    <name evidence="2" type="ORF">GCM10022410_08460</name>
</gene>
<dbReference type="EMBL" id="BAABDL010000048">
    <property type="protein sequence ID" value="GAA4064241.1"/>
    <property type="molecule type" value="Genomic_DNA"/>
</dbReference>
<keyword evidence="3" id="KW-1185">Reference proteome</keyword>
<evidence type="ECO:0000256" key="1">
    <source>
        <dbReference type="SAM" id="SignalP"/>
    </source>
</evidence>
<organism evidence="2 3">
    <name type="scientific">Amphibacillus indicireducens</name>
    <dbReference type="NCBI Taxonomy" id="1076330"/>
    <lineage>
        <taxon>Bacteria</taxon>
        <taxon>Bacillati</taxon>
        <taxon>Bacillota</taxon>
        <taxon>Bacilli</taxon>
        <taxon>Bacillales</taxon>
        <taxon>Bacillaceae</taxon>
        <taxon>Amphibacillus</taxon>
    </lineage>
</organism>
<sequence length="129" mass="14094">MKKILYLLLMIVLVSLLFACSSTNDKGTVDKDNEASSLELSREIDGNKSKEAFEEITFIGTIDELNGDQALVSIEEGEILRSGSKVDVNLSVASETSFKIGDKVKVGFDGDIRETFPLGINTTFVELVK</sequence>
<protein>
    <recommendedName>
        <fullName evidence="4">DUF3221 domain-containing protein</fullName>
    </recommendedName>
</protein>
<comment type="caution">
    <text evidence="2">The sequence shown here is derived from an EMBL/GenBank/DDBJ whole genome shotgun (WGS) entry which is preliminary data.</text>
</comment>
<accession>A0ABP7VCD7</accession>
<feature type="signal peptide" evidence="1">
    <location>
        <begin position="1"/>
        <end position="19"/>
    </location>
</feature>
<dbReference type="Proteomes" id="UP001501734">
    <property type="component" value="Unassembled WGS sequence"/>
</dbReference>
<evidence type="ECO:0000313" key="3">
    <source>
        <dbReference type="Proteomes" id="UP001501734"/>
    </source>
</evidence>
<name>A0ABP7VCD7_9BACI</name>
<feature type="chain" id="PRO_5046024776" description="DUF3221 domain-containing protein" evidence="1">
    <location>
        <begin position="20"/>
        <end position="129"/>
    </location>
</feature>
<dbReference type="RefSeq" id="WP_344910650.1">
    <property type="nucleotide sequence ID" value="NZ_BAABDL010000048.1"/>
</dbReference>
<evidence type="ECO:0000313" key="2">
    <source>
        <dbReference type="EMBL" id="GAA4064241.1"/>
    </source>
</evidence>